<keyword evidence="2" id="KW-1185">Reference proteome</keyword>
<dbReference type="AlphaFoldDB" id="A0A0F3MM36"/>
<evidence type="ECO:0000313" key="2">
    <source>
        <dbReference type="Proteomes" id="UP000033616"/>
    </source>
</evidence>
<dbReference type="RefSeq" id="WP_045797398.1">
    <property type="nucleotide sequence ID" value="NZ_LANP01000019.1"/>
</dbReference>
<proteinExistence type="predicted"/>
<sequence>MNDVLTDTDTAYDYSTDKIIAILDNPEISKLLDEIGKNSGVKRKLDELEDFYIQKHHCNYNNLSGNIAKDVEIAGISDNSDNNYILIFDN</sequence>
<dbReference type="Proteomes" id="UP000033616">
    <property type="component" value="Unassembled WGS sequence"/>
</dbReference>
<organism evidence="1 2">
    <name type="scientific">Orientia chuto str. Dubai</name>
    <dbReference type="NCBI Taxonomy" id="1359168"/>
    <lineage>
        <taxon>Bacteria</taxon>
        <taxon>Pseudomonadati</taxon>
        <taxon>Pseudomonadota</taxon>
        <taxon>Alphaproteobacteria</taxon>
        <taxon>Rickettsiales</taxon>
        <taxon>Rickettsiaceae</taxon>
        <taxon>Rickettsieae</taxon>
        <taxon>Orientia</taxon>
    </lineage>
</organism>
<accession>A0A0F3MM36</accession>
<gene>
    <name evidence="1" type="ORF">OCHUTO_0761</name>
</gene>
<dbReference type="PATRIC" id="fig|1359168.3.peg.396"/>
<name>A0A0F3MM36_9RICK</name>
<dbReference type="EMBL" id="LANP01000019">
    <property type="protein sequence ID" value="KJV55639.1"/>
    <property type="molecule type" value="Genomic_DNA"/>
</dbReference>
<comment type="caution">
    <text evidence="1">The sequence shown here is derived from an EMBL/GenBank/DDBJ whole genome shotgun (WGS) entry which is preliminary data.</text>
</comment>
<protein>
    <submittedName>
        <fullName evidence="1">Uncharacterized protein</fullName>
    </submittedName>
</protein>
<reference evidence="1 2" key="1">
    <citation type="submission" date="2015-02" db="EMBL/GenBank/DDBJ databases">
        <title>Genome Sequencing of Rickettsiales.</title>
        <authorList>
            <person name="Daugherty S.C."/>
            <person name="Su Q."/>
            <person name="Abolude K."/>
            <person name="Beier-Sexton M."/>
            <person name="Carlyon J.A."/>
            <person name="Carter R."/>
            <person name="Day N.P."/>
            <person name="Dumler S.J."/>
            <person name="Dyachenko V."/>
            <person name="Godinez A."/>
            <person name="Kurtti T.J."/>
            <person name="Lichay M."/>
            <person name="Mullins K.E."/>
            <person name="Ott S."/>
            <person name="Pappas-Brown V."/>
            <person name="Paris D.H."/>
            <person name="Patel P."/>
            <person name="Richards A.L."/>
            <person name="Sadzewicz L."/>
            <person name="Sears K."/>
            <person name="Seidman D."/>
            <person name="Sengamalay N."/>
            <person name="Stenos J."/>
            <person name="Tallon L.J."/>
            <person name="Vincent G."/>
            <person name="Fraser C.M."/>
            <person name="Munderloh U."/>
            <person name="Dunning-Hotopp J.C."/>
        </authorList>
    </citation>
    <scope>NUCLEOTIDE SEQUENCE [LARGE SCALE GENOMIC DNA]</scope>
    <source>
        <strain evidence="1 2">Fuller</strain>
    </source>
</reference>
<evidence type="ECO:0000313" key="1">
    <source>
        <dbReference type="EMBL" id="KJV55639.1"/>
    </source>
</evidence>